<dbReference type="EMBL" id="JACHIW010000001">
    <property type="protein sequence ID" value="MBB5154783.1"/>
    <property type="molecule type" value="Genomic_DNA"/>
</dbReference>
<comment type="caution">
    <text evidence="2">The sequence shown here is derived from an EMBL/GenBank/DDBJ whole genome shotgun (WGS) entry which is preliminary data.</text>
</comment>
<gene>
    <name evidence="2" type="ORF">BJ970_002317</name>
</gene>
<evidence type="ECO:0000259" key="1">
    <source>
        <dbReference type="Pfam" id="PF04480"/>
    </source>
</evidence>
<dbReference type="InterPro" id="IPR011335">
    <property type="entry name" value="Restrct_endonuc-II-like"/>
</dbReference>
<proteinExistence type="predicted"/>
<dbReference type="RefSeq" id="WP_184726247.1">
    <property type="nucleotide sequence ID" value="NZ_JACHIW010000001.1"/>
</dbReference>
<dbReference type="AlphaFoldDB" id="A0A840QCY4"/>
<keyword evidence="2" id="KW-0255">Endonuclease</keyword>
<dbReference type="SUPFAM" id="SSF52980">
    <property type="entry name" value="Restriction endonuclease-like"/>
    <property type="match status" value="1"/>
</dbReference>
<accession>A0A840QCY4</accession>
<protein>
    <submittedName>
        <fullName evidence="2">Very-short-patch-repair endonuclease</fullName>
    </submittedName>
</protein>
<organism evidence="2 3">
    <name type="scientific">Saccharopolyspora phatthalungensis</name>
    <dbReference type="NCBI Taxonomy" id="664693"/>
    <lineage>
        <taxon>Bacteria</taxon>
        <taxon>Bacillati</taxon>
        <taxon>Actinomycetota</taxon>
        <taxon>Actinomycetes</taxon>
        <taxon>Pseudonocardiales</taxon>
        <taxon>Pseudonocardiaceae</taxon>
        <taxon>Saccharopolyspora</taxon>
    </lineage>
</organism>
<dbReference type="Proteomes" id="UP000584374">
    <property type="component" value="Unassembled WGS sequence"/>
</dbReference>
<evidence type="ECO:0000313" key="2">
    <source>
        <dbReference type="EMBL" id="MBB5154783.1"/>
    </source>
</evidence>
<dbReference type="Pfam" id="PF04480">
    <property type="entry name" value="DUF559"/>
    <property type="match status" value="1"/>
</dbReference>
<dbReference type="GO" id="GO:0004519">
    <property type="term" value="F:endonuclease activity"/>
    <property type="evidence" value="ECO:0007669"/>
    <property type="project" value="UniProtKB-KW"/>
</dbReference>
<evidence type="ECO:0000313" key="3">
    <source>
        <dbReference type="Proteomes" id="UP000584374"/>
    </source>
</evidence>
<keyword evidence="3" id="KW-1185">Reference proteome</keyword>
<sequence>MITGKSAATLHGVPVARPQDPVEVLIKGCKRLHGIRSWAVRHYGFESTPWFGIRLATLERTALDLLMRNGLHQAVGLCDALLHAGLIDEETIGKYMVGRHDHGIRRARRAFGFLDRRAESIPESVLRVMLVLAGLNPVPQLKIPGETGSMLRGDLGFEEAKVLVEYDGAWHADPEQFYRDQQRLRWLRANGWHVIVVTAEDLAKAPRRIVEEVKAAVSSRKPKFA</sequence>
<keyword evidence="2" id="KW-0540">Nuclease</keyword>
<dbReference type="Gene3D" id="3.40.960.10">
    <property type="entry name" value="VSR Endonuclease"/>
    <property type="match status" value="1"/>
</dbReference>
<name>A0A840QCY4_9PSEU</name>
<feature type="domain" description="DUF559" evidence="1">
    <location>
        <begin position="158"/>
        <end position="216"/>
    </location>
</feature>
<reference evidence="2 3" key="1">
    <citation type="submission" date="2020-08" db="EMBL/GenBank/DDBJ databases">
        <title>Sequencing the genomes of 1000 actinobacteria strains.</title>
        <authorList>
            <person name="Klenk H.-P."/>
        </authorList>
    </citation>
    <scope>NUCLEOTIDE SEQUENCE [LARGE SCALE GENOMIC DNA]</scope>
    <source>
        <strain evidence="2 3">DSM 45584</strain>
    </source>
</reference>
<dbReference type="InterPro" id="IPR007569">
    <property type="entry name" value="DUF559"/>
</dbReference>
<keyword evidence="2" id="KW-0378">Hydrolase</keyword>